<dbReference type="AlphaFoldDB" id="A0A4V1IRH7"/>
<dbReference type="Proteomes" id="UP000269721">
    <property type="component" value="Unassembled WGS sequence"/>
</dbReference>
<proteinExistence type="predicted"/>
<sequence>MTITDMVGVGMVGGGEEDREVEGHLWEGLAEAEAGIEETVVEIEAEVGLGVEFQQPYIPLPRDWEFFNPSTSTVGPTFKVMSYNALSPSLASKHPHLYRSQQQRHGEDVLDFRTRGPRILDEIKARDADIVCLQEVDAEHFETLFEPALKKRGFGGAFARCTGDKIDGFKILEIDKVQYDPHRNNAGIILMVETVDSELRLCVATTHILFAPNAGLVKAAQICVLTERIRAMVERHEGVAKFEIPISPPRPASSPANARPAHPESDESATDSDTSDSSTTATSDLSSLSSDTSPPILRHPLALSCVYAPHRHASTGEPHVSTWHDSTREMVDYVFHGRVRDSVLEDRAPTRLLVTRYLKTPVAPGLEKMPSPRQPSDHLALVAEFVLIREEDDAGSEQG</sequence>
<dbReference type="InterPro" id="IPR050410">
    <property type="entry name" value="CCR4/nocturin_mRNA_transcr"/>
</dbReference>
<organism evidence="2 3">
    <name type="scientific">Blyttiomyces helicus</name>
    <dbReference type="NCBI Taxonomy" id="388810"/>
    <lineage>
        <taxon>Eukaryota</taxon>
        <taxon>Fungi</taxon>
        <taxon>Fungi incertae sedis</taxon>
        <taxon>Chytridiomycota</taxon>
        <taxon>Chytridiomycota incertae sedis</taxon>
        <taxon>Chytridiomycetes</taxon>
        <taxon>Chytridiomycetes incertae sedis</taxon>
        <taxon>Blyttiomyces</taxon>
    </lineage>
</organism>
<name>A0A4V1IRH7_9FUNG</name>
<dbReference type="PANTHER" id="PTHR12121">
    <property type="entry name" value="CARBON CATABOLITE REPRESSOR PROTEIN 4"/>
    <property type="match status" value="1"/>
</dbReference>
<reference evidence="3" key="1">
    <citation type="journal article" date="2018" name="Nat. Microbiol.">
        <title>Leveraging single-cell genomics to expand the fungal tree of life.</title>
        <authorList>
            <person name="Ahrendt S.R."/>
            <person name="Quandt C.A."/>
            <person name="Ciobanu D."/>
            <person name="Clum A."/>
            <person name="Salamov A."/>
            <person name="Andreopoulos B."/>
            <person name="Cheng J.F."/>
            <person name="Woyke T."/>
            <person name="Pelin A."/>
            <person name="Henrissat B."/>
            <person name="Reynolds N.K."/>
            <person name="Benny G.L."/>
            <person name="Smith M.E."/>
            <person name="James T.Y."/>
            <person name="Grigoriev I.V."/>
        </authorList>
    </citation>
    <scope>NUCLEOTIDE SEQUENCE [LARGE SCALE GENOMIC DNA]</scope>
</reference>
<keyword evidence="3" id="KW-1185">Reference proteome</keyword>
<dbReference type="GO" id="GO:0000175">
    <property type="term" value="F:3'-5'-RNA exonuclease activity"/>
    <property type="evidence" value="ECO:0007669"/>
    <property type="project" value="TreeGrafter"/>
</dbReference>
<accession>A0A4V1IRH7</accession>
<gene>
    <name evidence="2" type="ORF">BDK51DRAFT_29664</name>
</gene>
<dbReference type="PANTHER" id="PTHR12121:SF36">
    <property type="entry name" value="ENDONUCLEASE_EXONUCLEASE_PHOSPHATASE DOMAIN-CONTAINING PROTEIN"/>
    <property type="match status" value="1"/>
</dbReference>
<evidence type="ECO:0000313" key="2">
    <source>
        <dbReference type="EMBL" id="RKO90097.1"/>
    </source>
</evidence>
<evidence type="ECO:0008006" key="4">
    <source>
        <dbReference type="Google" id="ProtNLM"/>
    </source>
</evidence>
<dbReference type="SUPFAM" id="SSF56219">
    <property type="entry name" value="DNase I-like"/>
    <property type="match status" value="1"/>
</dbReference>
<dbReference type="OrthoDB" id="428734at2759"/>
<evidence type="ECO:0000256" key="1">
    <source>
        <dbReference type="SAM" id="MobiDB-lite"/>
    </source>
</evidence>
<feature type="compositionally biased region" description="Low complexity" evidence="1">
    <location>
        <begin position="275"/>
        <end position="293"/>
    </location>
</feature>
<evidence type="ECO:0000313" key="3">
    <source>
        <dbReference type="Proteomes" id="UP000269721"/>
    </source>
</evidence>
<feature type="region of interest" description="Disordered" evidence="1">
    <location>
        <begin position="243"/>
        <end position="293"/>
    </location>
</feature>
<dbReference type="Gene3D" id="3.60.10.10">
    <property type="entry name" value="Endonuclease/exonuclease/phosphatase"/>
    <property type="match status" value="1"/>
</dbReference>
<protein>
    <recommendedName>
        <fullName evidence="4">Endonuclease/exonuclease/phosphatase</fullName>
    </recommendedName>
</protein>
<dbReference type="InterPro" id="IPR036691">
    <property type="entry name" value="Endo/exonu/phosph_ase_sf"/>
</dbReference>
<dbReference type="EMBL" id="KZ995726">
    <property type="protein sequence ID" value="RKO90097.1"/>
    <property type="molecule type" value="Genomic_DNA"/>
</dbReference>